<comment type="caution">
    <text evidence="4">The sequence shown here is derived from an EMBL/GenBank/DDBJ whole genome shotgun (WGS) entry which is preliminary data.</text>
</comment>
<dbReference type="AlphaFoldDB" id="A0A7W8IFG9"/>
<gene>
    <name evidence="4" type="ORF">HDF09_000692</name>
</gene>
<keyword evidence="3" id="KW-0812">Transmembrane</keyword>
<keyword evidence="2" id="KW-1003">Cell membrane</keyword>
<protein>
    <recommendedName>
        <fullName evidence="2">Biotin transporter</fullName>
    </recommendedName>
</protein>
<comment type="subcellular location">
    <subcellularLocation>
        <location evidence="2">Cell membrane</location>
        <topology evidence="2">Multi-pass membrane protein</topology>
    </subcellularLocation>
</comment>
<name>A0A7W8IFG9_9BACT</name>
<feature type="transmembrane region" description="Helical" evidence="3">
    <location>
        <begin position="58"/>
        <end position="81"/>
    </location>
</feature>
<dbReference type="InterPro" id="IPR003784">
    <property type="entry name" value="BioY"/>
</dbReference>
<dbReference type="Proteomes" id="UP000568106">
    <property type="component" value="Unassembled WGS sequence"/>
</dbReference>
<keyword evidence="3" id="KW-1133">Transmembrane helix</keyword>
<evidence type="ECO:0000256" key="2">
    <source>
        <dbReference type="PIRNR" id="PIRNR016661"/>
    </source>
</evidence>
<dbReference type="EMBL" id="JACHDY010000001">
    <property type="protein sequence ID" value="MBB5316042.1"/>
    <property type="molecule type" value="Genomic_DNA"/>
</dbReference>
<feature type="transmembrane region" description="Helical" evidence="3">
    <location>
        <begin position="101"/>
        <end position="123"/>
    </location>
</feature>
<proteinExistence type="inferred from homology"/>
<organism evidence="4 5">
    <name type="scientific">Tunturiibacter empetritectus</name>
    <dbReference type="NCBI Taxonomy" id="3069691"/>
    <lineage>
        <taxon>Bacteria</taxon>
        <taxon>Pseudomonadati</taxon>
        <taxon>Acidobacteriota</taxon>
        <taxon>Terriglobia</taxon>
        <taxon>Terriglobales</taxon>
        <taxon>Acidobacteriaceae</taxon>
        <taxon>Tunturiibacter</taxon>
    </lineage>
</organism>
<comment type="similarity">
    <text evidence="1 2">Belongs to the BioY family.</text>
</comment>
<sequence>MQSATSSQLGLTHRSGSLQESLSGKVILTVAASAFVAICAHISLPLPFTPVPLTLQNFAVILVGMLLGPVAGFSAMVLYLAEGAMGLPVFTPHSVGGVAHLLGPNAGYLFSYPLAAATAGWAVRVMQRITTRFRAGLVAATVASAPIFLLGAGWLAHLLHIGTAATWTMAIAPFLPGEVVKITAAAGIFSSLQRWRQS</sequence>
<evidence type="ECO:0000256" key="1">
    <source>
        <dbReference type="ARBA" id="ARBA00010692"/>
    </source>
</evidence>
<keyword evidence="2 3" id="KW-0472">Membrane</keyword>
<dbReference type="PANTHER" id="PTHR34295">
    <property type="entry name" value="BIOTIN TRANSPORTER BIOY"/>
    <property type="match status" value="1"/>
</dbReference>
<evidence type="ECO:0000313" key="5">
    <source>
        <dbReference type="Proteomes" id="UP000568106"/>
    </source>
</evidence>
<dbReference type="Pfam" id="PF02632">
    <property type="entry name" value="BioY"/>
    <property type="match status" value="1"/>
</dbReference>
<feature type="transmembrane region" description="Helical" evidence="3">
    <location>
        <begin position="167"/>
        <end position="189"/>
    </location>
</feature>
<evidence type="ECO:0000256" key="3">
    <source>
        <dbReference type="SAM" id="Phobius"/>
    </source>
</evidence>
<dbReference type="Gene3D" id="1.10.1760.20">
    <property type="match status" value="1"/>
</dbReference>
<keyword evidence="5" id="KW-1185">Reference proteome</keyword>
<accession>A0A7W8IFG9</accession>
<feature type="transmembrane region" description="Helical" evidence="3">
    <location>
        <begin position="135"/>
        <end position="155"/>
    </location>
</feature>
<dbReference type="PANTHER" id="PTHR34295:SF1">
    <property type="entry name" value="BIOTIN TRANSPORTER BIOY"/>
    <property type="match status" value="1"/>
</dbReference>
<keyword evidence="2" id="KW-0813">Transport</keyword>
<dbReference type="GO" id="GO:0015225">
    <property type="term" value="F:biotin transmembrane transporter activity"/>
    <property type="evidence" value="ECO:0007669"/>
    <property type="project" value="UniProtKB-UniRule"/>
</dbReference>
<reference evidence="4" key="1">
    <citation type="submission" date="2020-08" db="EMBL/GenBank/DDBJ databases">
        <title>Genomic Encyclopedia of Type Strains, Phase IV (KMG-V): Genome sequencing to study the core and pangenomes of soil and plant-associated prokaryotes.</title>
        <authorList>
            <person name="Whitman W."/>
        </authorList>
    </citation>
    <scope>NUCLEOTIDE SEQUENCE [LARGE SCALE GENOMIC DNA]</scope>
    <source>
        <strain evidence="4">M8UP27</strain>
    </source>
</reference>
<dbReference type="PIRSF" id="PIRSF016661">
    <property type="entry name" value="BioY"/>
    <property type="match status" value="1"/>
</dbReference>
<evidence type="ECO:0000313" key="4">
    <source>
        <dbReference type="EMBL" id="MBB5316042.1"/>
    </source>
</evidence>
<dbReference type="GO" id="GO:0005886">
    <property type="term" value="C:plasma membrane"/>
    <property type="evidence" value="ECO:0007669"/>
    <property type="project" value="UniProtKB-SubCell"/>
</dbReference>
<feature type="transmembrane region" description="Helical" evidence="3">
    <location>
        <begin position="26"/>
        <end position="46"/>
    </location>
</feature>